<dbReference type="SMART" id="SM00327">
    <property type="entry name" value="VWA"/>
    <property type="match status" value="1"/>
</dbReference>
<keyword evidence="4 5" id="KW-0472">Membrane</keyword>
<evidence type="ECO:0000256" key="5">
    <source>
        <dbReference type="SAM" id="Phobius"/>
    </source>
</evidence>
<evidence type="ECO:0000256" key="3">
    <source>
        <dbReference type="ARBA" id="ARBA00022989"/>
    </source>
</evidence>
<accession>A0A1E3XEA9</accession>
<feature type="transmembrane region" description="Helical" evidence="5">
    <location>
        <begin position="12"/>
        <end position="30"/>
    </location>
</feature>
<name>A0A1E3XEA9_9BACT</name>
<keyword evidence="3 5" id="KW-1133">Transmembrane helix</keyword>
<keyword evidence="1" id="KW-1003">Cell membrane</keyword>
<evidence type="ECO:0000313" key="8">
    <source>
        <dbReference type="Proteomes" id="UP000094056"/>
    </source>
</evidence>
<proteinExistence type="predicted"/>
<sequence>MNIIKLHDINMLYFLWIVPVLIGFLVYAGLMRKKALLIFIEAKIFDKIKISSSRNKRRWKAAFILTATIFIILGLTRPAWNPKPETIERRGRDVVFLLDVSKSMLAEDLVPNRLERAKLAIHDCVEQLQGDRVALVAFAGNAAVKCPLTLDYGFFKMMLNDISTESIARGGTMIGDAIRKVLNEVLDNQRKEFKDIILITDGEDHDSFPVEAAKKSRRTRCQNNCDWSGR</sequence>
<dbReference type="PROSITE" id="PS50234">
    <property type="entry name" value="VWFA"/>
    <property type="match status" value="1"/>
</dbReference>
<dbReference type="Gene3D" id="3.40.50.410">
    <property type="entry name" value="von Willebrand factor, type A domain"/>
    <property type="match status" value="1"/>
</dbReference>
<evidence type="ECO:0000313" key="7">
    <source>
        <dbReference type="EMBL" id="ODS33920.1"/>
    </source>
</evidence>
<dbReference type="PANTHER" id="PTHR22550:SF5">
    <property type="entry name" value="LEUCINE ZIPPER PROTEIN 4"/>
    <property type="match status" value="1"/>
</dbReference>
<comment type="caution">
    <text evidence="7">The sequence shown here is derived from an EMBL/GenBank/DDBJ whole genome shotgun (WGS) entry which is preliminary data.</text>
</comment>
<dbReference type="PANTHER" id="PTHR22550">
    <property type="entry name" value="SPORE GERMINATION PROTEIN"/>
    <property type="match status" value="1"/>
</dbReference>
<reference evidence="7 8" key="1">
    <citation type="submission" date="2016-07" db="EMBL/GenBank/DDBJ databases">
        <title>Draft genome of Scalindua rubra, obtained from a brine-seawater interface in the Red Sea, sheds light on salt adaptation in anammox bacteria.</title>
        <authorList>
            <person name="Speth D.R."/>
            <person name="Lagkouvardos I."/>
            <person name="Wang Y."/>
            <person name="Qian P.-Y."/>
            <person name="Dutilh B.E."/>
            <person name="Jetten M.S."/>
        </authorList>
    </citation>
    <scope>NUCLEOTIDE SEQUENCE [LARGE SCALE GENOMIC DNA]</scope>
    <source>
        <strain evidence="7">BSI-1</strain>
    </source>
</reference>
<protein>
    <recommendedName>
        <fullName evidence="6">VWFA domain-containing protein</fullName>
    </recommendedName>
</protein>
<dbReference type="InterPro" id="IPR036465">
    <property type="entry name" value="vWFA_dom_sf"/>
</dbReference>
<dbReference type="Proteomes" id="UP000094056">
    <property type="component" value="Unassembled WGS sequence"/>
</dbReference>
<dbReference type="AlphaFoldDB" id="A0A1E3XEA9"/>
<keyword evidence="2 5" id="KW-0812">Transmembrane</keyword>
<dbReference type="Pfam" id="PF13519">
    <property type="entry name" value="VWA_2"/>
    <property type="match status" value="1"/>
</dbReference>
<dbReference type="InterPro" id="IPR050768">
    <property type="entry name" value="UPF0353/GerABKA_families"/>
</dbReference>
<evidence type="ECO:0000256" key="2">
    <source>
        <dbReference type="ARBA" id="ARBA00022692"/>
    </source>
</evidence>
<evidence type="ECO:0000256" key="4">
    <source>
        <dbReference type="ARBA" id="ARBA00023136"/>
    </source>
</evidence>
<evidence type="ECO:0000259" key="6">
    <source>
        <dbReference type="PROSITE" id="PS50234"/>
    </source>
</evidence>
<dbReference type="SUPFAM" id="SSF53300">
    <property type="entry name" value="vWA-like"/>
    <property type="match status" value="1"/>
</dbReference>
<dbReference type="PATRIC" id="fig|1872076.5.peg.1038"/>
<dbReference type="InterPro" id="IPR002035">
    <property type="entry name" value="VWF_A"/>
</dbReference>
<feature type="domain" description="VWFA" evidence="6">
    <location>
        <begin position="93"/>
        <end position="230"/>
    </location>
</feature>
<organism evidence="7 8">
    <name type="scientific">Candidatus Scalindua rubra</name>
    <dbReference type="NCBI Taxonomy" id="1872076"/>
    <lineage>
        <taxon>Bacteria</taxon>
        <taxon>Pseudomonadati</taxon>
        <taxon>Planctomycetota</taxon>
        <taxon>Candidatus Brocadiia</taxon>
        <taxon>Candidatus Brocadiales</taxon>
        <taxon>Candidatus Scalinduaceae</taxon>
        <taxon>Candidatus Scalindua</taxon>
    </lineage>
</organism>
<dbReference type="EMBL" id="MAYW01000016">
    <property type="protein sequence ID" value="ODS33920.1"/>
    <property type="molecule type" value="Genomic_DNA"/>
</dbReference>
<gene>
    <name evidence="7" type="ORF">SCARUB_00893</name>
</gene>
<evidence type="ECO:0000256" key="1">
    <source>
        <dbReference type="ARBA" id="ARBA00022475"/>
    </source>
</evidence>